<dbReference type="InterPro" id="IPR013083">
    <property type="entry name" value="Znf_RING/FYVE/PHD"/>
</dbReference>
<sequence>MPSAKGVCRRPKLPVFVESEPGSLAALVELVQSIPLLSKSDAETEALEQRPAKRPRTGRSPEAICIARESVALPASAATILPENSVVSRENVGSFVALALGKSYLGNSAQSDWHLWITPRAKSRTIPGFRLGYTIRKDDLTPKLAAALRTAATQGFDPGRDGCIWAAINISICQDGAASVGIDLGIELRWNESATAWGNQTTPQQTLRNALLATWYPELPLHEGARPAVSTWSPQVFYEAAHVPNKETMDAELSSLAVPHLQASLFPFQRRAVQWLLQREGAQWCDASAEKGQGVQPYTPSRSSEPPISFVKVQDADGATFHLSPLFGIVTRDHSLFHLSQNIRGGVLAEEMGLGKTVEIAALILLHRRPEGPSQVYDPYLGQQLRATSATLIVAPSSLLDQWLSELHKHAPELRVRSYPGLKKAARTKAGEEELVADLATHDVVITTYEILRTELWSAFDKPERSTRSLRQLERIKSPLVQISWWRVCIDEAQMVENWTNNAAKLAKIIPRINAWCITGTPVKDDVEKDLRGLLTFLRFEPYASDTKVWKLLTTRDKQSFGKLFNMISMRHTKSLVRSEITIPPQRRYVITMPFSAVEEQHYQSLFKDLAASCGLDPQGNPIQEGWNPEDPSVQYAMRVALDRLRQTALHPEVGNRSRRALGQKIGPMRTVEEVLNAMLEQSDGAIRTDQRNLLALRLTRGQILAGLQRPRDALEVWEEVRTKTSDMVTECRNQLEQEIKEAQKADKRLSDEADNDEREERIALRIGEARRRLRSALEIQHRAVFFCSNAYFSIKSNADLTEPDSEEFKRLEKLETKGYDLARAIRNEILQESYGKAKELMGRLEKSARQQRFAVIPVSKSVDQTGLESRRIAEGLEHLGTALDDQSDQLDDWREYVIQLLQKPLVDEENDDVTGEEYEESTKLQDEIVVYLQVLRAAVADRQAAISGQQNNLAEHEAKVALQFAKNGEGPSPEKLVELFEIRDQIRPPFTEGDPLSSFKGLISELRGLSAKLRHDVVAGSGRATAELAIASHLLKAIQKQQTEQAKAATTMEQEVESFTDTLNARLEFYRQLQSVSDMVAEYEGAVDDAALATALRHEQTMQTGLATSESKHRYLVHLKEADTNLEEQQLCIICQSTFTVGVLTVCGHKFCKSCITLWFRAHHNCPMCKRKLQPSNLHDITLKPQGLKVRSESDHGGSNSPTQTQHAHNRKVPGIYTEFSPEKLAAIKNIELKGPCYTTKVDTLIRHILWLRTSDPGAKSIVFSQYKEFLDVLAAAFRRYRIGCTSFDKAHGITRFKEDPGTEVFLLHARAHASGLNLVNASHVFLCEPLVNTALELQAIARVDRIGQQHETTVWLYIVDGTVEESIYNLSVQRRLEHMGQSSKGKSKEAAPDQLEAGLDEANSLEMQQAQLSKLMGKDVSGEAVDKKDLWTCLFGNAARSQLEQEERLVNNPATRAFLAAEAAEERQREEA</sequence>
<evidence type="ECO:0000256" key="3">
    <source>
        <dbReference type="ARBA" id="ARBA00022771"/>
    </source>
</evidence>
<dbReference type="SUPFAM" id="SSF52540">
    <property type="entry name" value="P-loop containing nucleoside triphosphate hydrolases"/>
    <property type="match status" value="2"/>
</dbReference>
<dbReference type="Proteomes" id="UP001286456">
    <property type="component" value="Unassembled WGS sequence"/>
</dbReference>
<dbReference type="PROSITE" id="PS50089">
    <property type="entry name" value="ZF_RING_2"/>
    <property type="match status" value="1"/>
</dbReference>
<keyword evidence="2" id="KW-0547">Nucleotide-binding</keyword>
<dbReference type="PANTHER" id="PTHR45865:SF1">
    <property type="entry name" value="E3 UBIQUITIN-PROTEIN LIGASE SHPRH"/>
    <property type="match status" value="1"/>
</dbReference>
<dbReference type="FunFam" id="3.40.50.300:FF:001870">
    <property type="entry name" value="SNF2 family helicase/ATPase, putative"/>
    <property type="match status" value="1"/>
</dbReference>
<dbReference type="InterPro" id="IPR001650">
    <property type="entry name" value="Helicase_C-like"/>
</dbReference>
<evidence type="ECO:0000313" key="13">
    <source>
        <dbReference type="EMBL" id="KAK3327798.1"/>
    </source>
</evidence>
<keyword evidence="4" id="KW-0378">Hydrolase</keyword>
<dbReference type="InterPro" id="IPR017907">
    <property type="entry name" value="Znf_RING_CS"/>
</dbReference>
<keyword evidence="8" id="KW-0175">Coiled coil</keyword>
<evidence type="ECO:0000256" key="4">
    <source>
        <dbReference type="ARBA" id="ARBA00022801"/>
    </source>
</evidence>
<dbReference type="Pfam" id="PF00271">
    <property type="entry name" value="Helicase_C"/>
    <property type="match status" value="1"/>
</dbReference>
<keyword evidence="6" id="KW-0067">ATP-binding</keyword>
<dbReference type="CDD" id="cd18793">
    <property type="entry name" value="SF2_C_SNF"/>
    <property type="match status" value="1"/>
</dbReference>
<dbReference type="GO" id="GO:0005524">
    <property type="term" value="F:ATP binding"/>
    <property type="evidence" value="ECO:0007669"/>
    <property type="project" value="InterPro"/>
</dbReference>
<reference evidence="13" key="2">
    <citation type="submission" date="2023-06" db="EMBL/GenBank/DDBJ databases">
        <authorList>
            <consortium name="Lawrence Berkeley National Laboratory"/>
            <person name="Haridas S."/>
            <person name="Hensen N."/>
            <person name="Bonometti L."/>
            <person name="Westerberg I."/>
            <person name="Brannstrom I.O."/>
            <person name="Guillou S."/>
            <person name="Cros-Aarteil S."/>
            <person name="Calhoun S."/>
            <person name="Kuo A."/>
            <person name="Mondo S."/>
            <person name="Pangilinan J."/>
            <person name="Riley R."/>
            <person name="Labutti K."/>
            <person name="Andreopoulos B."/>
            <person name="Lipzen A."/>
            <person name="Chen C."/>
            <person name="Yanf M."/>
            <person name="Daum C."/>
            <person name="Ng V."/>
            <person name="Clum A."/>
            <person name="Steindorff A."/>
            <person name="Ohm R."/>
            <person name="Martin F."/>
            <person name="Silar P."/>
            <person name="Natvig D."/>
            <person name="Lalanne C."/>
            <person name="Gautier V."/>
            <person name="Ament-Velasquez S.L."/>
            <person name="Kruys A."/>
            <person name="Hutchinson M.I."/>
            <person name="Powell A.J."/>
            <person name="Barry K."/>
            <person name="Miller A.N."/>
            <person name="Grigoriev I.V."/>
            <person name="Debuchy R."/>
            <person name="Gladieux P."/>
            <person name="Thoren M.H."/>
            <person name="Johannesson H."/>
        </authorList>
    </citation>
    <scope>NUCLEOTIDE SEQUENCE</scope>
    <source>
        <strain evidence="13">SMH4131-1</strain>
    </source>
</reference>
<dbReference type="InterPro" id="IPR038718">
    <property type="entry name" value="SNF2-like_sf"/>
</dbReference>
<dbReference type="InterPro" id="IPR014001">
    <property type="entry name" value="Helicase_ATP-bd"/>
</dbReference>
<dbReference type="CDD" id="cd18070">
    <property type="entry name" value="DEXQc_SHPRH"/>
    <property type="match status" value="1"/>
</dbReference>
<dbReference type="GO" id="GO:0061630">
    <property type="term" value="F:ubiquitin protein ligase activity"/>
    <property type="evidence" value="ECO:0007669"/>
    <property type="project" value="TreeGrafter"/>
</dbReference>
<dbReference type="PROSITE" id="PS51194">
    <property type="entry name" value="HELICASE_CTER"/>
    <property type="match status" value="1"/>
</dbReference>
<name>A0AAE0MDK6_9PEZI</name>
<keyword evidence="14" id="KW-1185">Reference proteome</keyword>
<dbReference type="EMBL" id="JAUEPO010000003">
    <property type="protein sequence ID" value="KAK3327798.1"/>
    <property type="molecule type" value="Genomic_DNA"/>
</dbReference>
<feature type="region of interest" description="Disordered" evidence="9">
    <location>
        <begin position="1190"/>
        <end position="1212"/>
    </location>
</feature>
<dbReference type="InterPro" id="IPR027417">
    <property type="entry name" value="P-loop_NTPase"/>
</dbReference>
<evidence type="ECO:0000256" key="7">
    <source>
        <dbReference type="PROSITE-ProRule" id="PRU00175"/>
    </source>
</evidence>
<comment type="caution">
    <text evidence="13">The sequence shown here is derived from an EMBL/GenBank/DDBJ whole genome shotgun (WGS) entry which is preliminary data.</text>
</comment>
<dbReference type="PANTHER" id="PTHR45865">
    <property type="entry name" value="E3 UBIQUITIN-PROTEIN LIGASE SHPRH FAMILY MEMBER"/>
    <property type="match status" value="1"/>
</dbReference>
<dbReference type="Pfam" id="PF00176">
    <property type="entry name" value="SNF2-rel_dom"/>
    <property type="match status" value="1"/>
</dbReference>
<dbReference type="GO" id="GO:0000209">
    <property type="term" value="P:protein polyubiquitination"/>
    <property type="evidence" value="ECO:0007669"/>
    <property type="project" value="TreeGrafter"/>
</dbReference>
<gene>
    <name evidence="13" type="ORF">B0T19DRAFT_174215</name>
</gene>
<dbReference type="GO" id="GO:0005634">
    <property type="term" value="C:nucleus"/>
    <property type="evidence" value="ECO:0007669"/>
    <property type="project" value="TreeGrafter"/>
</dbReference>
<dbReference type="SUPFAM" id="SSF57850">
    <property type="entry name" value="RING/U-box"/>
    <property type="match status" value="1"/>
</dbReference>
<feature type="domain" description="Helicase ATP-binding" evidence="11">
    <location>
        <begin position="337"/>
        <end position="540"/>
    </location>
</feature>
<reference evidence="13" key="1">
    <citation type="journal article" date="2023" name="Mol. Phylogenet. Evol.">
        <title>Genome-scale phylogeny and comparative genomics of the fungal order Sordariales.</title>
        <authorList>
            <person name="Hensen N."/>
            <person name="Bonometti L."/>
            <person name="Westerberg I."/>
            <person name="Brannstrom I.O."/>
            <person name="Guillou S."/>
            <person name="Cros-Aarteil S."/>
            <person name="Calhoun S."/>
            <person name="Haridas S."/>
            <person name="Kuo A."/>
            <person name="Mondo S."/>
            <person name="Pangilinan J."/>
            <person name="Riley R."/>
            <person name="LaButti K."/>
            <person name="Andreopoulos B."/>
            <person name="Lipzen A."/>
            <person name="Chen C."/>
            <person name="Yan M."/>
            <person name="Daum C."/>
            <person name="Ng V."/>
            <person name="Clum A."/>
            <person name="Steindorff A."/>
            <person name="Ohm R.A."/>
            <person name="Martin F."/>
            <person name="Silar P."/>
            <person name="Natvig D.O."/>
            <person name="Lalanne C."/>
            <person name="Gautier V."/>
            <person name="Ament-Velasquez S.L."/>
            <person name="Kruys A."/>
            <person name="Hutchinson M.I."/>
            <person name="Powell A.J."/>
            <person name="Barry K."/>
            <person name="Miller A.N."/>
            <person name="Grigoriev I.V."/>
            <person name="Debuchy R."/>
            <person name="Gladieux P."/>
            <person name="Hiltunen Thoren M."/>
            <person name="Johannesson H."/>
        </authorList>
    </citation>
    <scope>NUCLEOTIDE SEQUENCE</scope>
    <source>
        <strain evidence="13">SMH4131-1</strain>
    </source>
</reference>
<dbReference type="SMART" id="SM00184">
    <property type="entry name" value="RING"/>
    <property type="match status" value="1"/>
</dbReference>
<evidence type="ECO:0000256" key="6">
    <source>
        <dbReference type="ARBA" id="ARBA00022840"/>
    </source>
</evidence>
<feature type="domain" description="RING-type" evidence="10">
    <location>
        <begin position="1133"/>
        <end position="1171"/>
    </location>
</feature>
<evidence type="ECO:0000259" key="12">
    <source>
        <dbReference type="PROSITE" id="PS51194"/>
    </source>
</evidence>
<evidence type="ECO:0000256" key="2">
    <source>
        <dbReference type="ARBA" id="ARBA00022741"/>
    </source>
</evidence>
<dbReference type="InterPro" id="IPR049730">
    <property type="entry name" value="SNF2/RAD54-like_C"/>
</dbReference>
<dbReference type="GO" id="GO:0008270">
    <property type="term" value="F:zinc ion binding"/>
    <property type="evidence" value="ECO:0007669"/>
    <property type="project" value="UniProtKB-KW"/>
</dbReference>
<evidence type="ECO:0000313" key="14">
    <source>
        <dbReference type="Proteomes" id="UP001286456"/>
    </source>
</evidence>
<dbReference type="InterPro" id="IPR001841">
    <property type="entry name" value="Znf_RING"/>
</dbReference>
<protein>
    <submittedName>
        <fullName evidence="13">SNF2 family N-terminal domain-containing protein</fullName>
    </submittedName>
</protein>
<dbReference type="FunFam" id="3.40.50.10810:FF:000059">
    <property type="entry name" value="SNF2 family helicase/ATPase, putative"/>
    <property type="match status" value="1"/>
</dbReference>
<dbReference type="Pfam" id="PF26021">
    <property type="entry name" value="Ferritin_C144_05"/>
    <property type="match status" value="1"/>
</dbReference>
<proteinExistence type="predicted"/>
<dbReference type="GO" id="GO:0006974">
    <property type="term" value="P:DNA damage response"/>
    <property type="evidence" value="ECO:0007669"/>
    <property type="project" value="TreeGrafter"/>
</dbReference>
<evidence type="ECO:0000256" key="8">
    <source>
        <dbReference type="SAM" id="Coils"/>
    </source>
</evidence>
<evidence type="ECO:0000256" key="9">
    <source>
        <dbReference type="SAM" id="MobiDB-lite"/>
    </source>
</evidence>
<feature type="compositionally biased region" description="Polar residues" evidence="9">
    <location>
        <begin position="1198"/>
        <end position="1208"/>
    </location>
</feature>
<keyword evidence="5" id="KW-0862">Zinc</keyword>
<dbReference type="Gene3D" id="3.40.50.300">
    <property type="entry name" value="P-loop containing nucleotide triphosphate hydrolases"/>
    <property type="match status" value="1"/>
</dbReference>
<dbReference type="PROSITE" id="PS00518">
    <property type="entry name" value="ZF_RING_1"/>
    <property type="match status" value="1"/>
</dbReference>
<dbReference type="InterPro" id="IPR059033">
    <property type="entry name" value="C144_05_dom"/>
</dbReference>
<evidence type="ECO:0000259" key="10">
    <source>
        <dbReference type="PROSITE" id="PS50089"/>
    </source>
</evidence>
<dbReference type="GO" id="GO:0016787">
    <property type="term" value="F:hydrolase activity"/>
    <property type="evidence" value="ECO:0007669"/>
    <property type="project" value="UniProtKB-KW"/>
</dbReference>
<feature type="domain" description="Helicase C-terminal" evidence="12">
    <location>
        <begin position="1245"/>
        <end position="1401"/>
    </location>
</feature>
<dbReference type="InterPro" id="IPR052583">
    <property type="entry name" value="ATP-helicase/E3_Ub-Ligase"/>
</dbReference>
<keyword evidence="3 7" id="KW-0863">Zinc-finger</keyword>
<evidence type="ECO:0000256" key="5">
    <source>
        <dbReference type="ARBA" id="ARBA00022833"/>
    </source>
</evidence>
<organism evidence="13 14">
    <name type="scientific">Cercophora scortea</name>
    <dbReference type="NCBI Taxonomy" id="314031"/>
    <lineage>
        <taxon>Eukaryota</taxon>
        <taxon>Fungi</taxon>
        <taxon>Dikarya</taxon>
        <taxon>Ascomycota</taxon>
        <taxon>Pezizomycotina</taxon>
        <taxon>Sordariomycetes</taxon>
        <taxon>Sordariomycetidae</taxon>
        <taxon>Sordariales</taxon>
        <taxon>Lasiosphaeriaceae</taxon>
        <taxon>Cercophora</taxon>
    </lineage>
</organism>
<dbReference type="Gene3D" id="3.30.40.10">
    <property type="entry name" value="Zinc/RING finger domain, C3HC4 (zinc finger)"/>
    <property type="match status" value="1"/>
</dbReference>
<evidence type="ECO:0000256" key="1">
    <source>
        <dbReference type="ARBA" id="ARBA00022723"/>
    </source>
</evidence>
<accession>A0AAE0MDK6</accession>
<dbReference type="PROSITE" id="PS51192">
    <property type="entry name" value="HELICASE_ATP_BIND_1"/>
    <property type="match status" value="1"/>
</dbReference>
<dbReference type="Pfam" id="PF13639">
    <property type="entry name" value="zf-RING_2"/>
    <property type="match status" value="1"/>
</dbReference>
<keyword evidence="1" id="KW-0479">Metal-binding</keyword>
<evidence type="ECO:0000259" key="11">
    <source>
        <dbReference type="PROSITE" id="PS51192"/>
    </source>
</evidence>
<feature type="coiled-coil region" evidence="8">
    <location>
        <begin position="726"/>
        <end position="760"/>
    </location>
</feature>
<dbReference type="Gene3D" id="3.40.50.10810">
    <property type="entry name" value="Tandem AAA-ATPase domain"/>
    <property type="match status" value="1"/>
</dbReference>
<dbReference type="InterPro" id="IPR000330">
    <property type="entry name" value="SNF2_N"/>
</dbReference>
<dbReference type="SMART" id="SM00487">
    <property type="entry name" value="DEXDc"/>
    <property type="match status" value="1"/>
</dbReference>